<dbReference type="AlphaFoldDB" id="A0A916JN53"/>
<accession>A0A916JN53</accession>
<protein>
    <submittedName>
        <fullName evidence="1">Uncharacterized protein</fullName>
    </submittedName>
</protein>
<proteinExistence type="predicted"/>
<evidence type="ECO:0000313" key="1">
    <source>
        <dbReference type="EMBL" id="CAG5083141.1"/>
    </source>
</evidence>
<dbReference type="Proteomes" id="UP000683507">
    <property type="component" value="Chromosome"/>
</dbReference>
<dbReference type="KEGG" id="ptan:CRYO30217_02100"/>
<gene>
    <name evidence="1" type="ORF">CRYO30217_02100</name>
</gene>
<reference evidence="1" key="1">
    <citation type="submission" date="2021-04" db="EMBL/GenBank/DDBJ databases">
        <authorList>
            <person name="Rodrigo-Torres L."/>
            <person name="Arahal R. D."/>
            <person name="Lucena T."/>
        </authorList>
    </citation>
    <scope>NUCLEOTIDE SEQUENCE</scope>
    <source>
        <strain evidence="1">AS29M-1</strain>
    </source>
</reference>
<keyword evidence="2" id="KW-1185">Reference proteome</keyword>
<organism evidence="1 2">
    <name type="scientific">Parvicella tangerina</name>
    <dbReference type="NCBI Taxonomy" id="2829795"/>
    <lineage>
        <taxon>Bacteria</taxon>
        <taxon>Pseudomonadati</taxon>
        <taxon>Bacteroidota</taxon>
        <taxon>Flavobacteriia</taxon>
        <taxon>Flavobacteriales</taxon>
        <taxon>Parvicellaceae</taxon>
        <taxon>Parvicella</taxon>
    </lineage>
</organism>
<name>A0A916JN53_9FLAO</name>
<dbReference type="EMBL" id="OU015584">
    <property type="protein sequence ID" value="CAG5083141.1"/>
    <property type="molecule type" value="Genomic_DNA"/>
</dbReference>
<dbReference type="RefSeq" id="WP_258542312.1">
    <property type="nucleotide sequence ID" value="NZ_OU015584.1"/>
</dbReference>
<evidence type="ECO:0000313" key="2">
    <source>
        <dbReference type="Proteomes" id="UP000683507"/>
    </source>
</evidence>
<sequence>MNEGIINIFEEPLKMINMKLTIVLLAFMALLSSCEKSPRCWGKTEKNEGEIIADTSLCSNCKVLTNENEGYVVNSSTDLWNIYYKNFGNNGVCETYDFDFSKYTLLGMTTLASCKYKIQREVTIDDDAETYYYDITIKECGSCDEKHYLTNWVMIPKIKTSYKVVFRSSFN</sequence>